<evidence type="ECO:0000256" key="4">
    <source>
        <dbReference type="ARBA" id="ARBA00022779"/>
    </source>
</evidence>
<reference evidence="8 9" key="1">
    <citation type="submission" date="2020-08" db="EMBL/GenBank/DDBJ databases">
        <title>The genome sequence of type strain Novosphingobium flavum NBRC 111647.</title>
        <authorList>
            <person name="Liu Y."/>
        </authorList>
    </citation>
    <scope>NUCLEOTIDE SEQUENCE [LARGE SCALE GENOMIC DNA]</scope>
    <source>
        <strain evidence="8 9">NBRC 111647</strain>
    </source>
</reference>
<keyword evidence="5" id="KW-0472">Membrane</keyword>
<evidence type="ECO:0000256" key="5">
    <source>
        <dbReference type="ARBA" id="ARBA00023136"/>
    </source>
</evidence>
<keyword evidence="2" id="KW-1003">Cell membrane</keyword>
<dbReference type="RefSeq" id="WP_185664252.1">
    <property type="nucleotide sequence ID" value="NZ_JACLAW010000007.1"/>
</dbReference>
<comment type="caution">
    <text evidence="8">The sequence shown here is derived from an EMBL/GenBank/DDBJ whole genome shotgun (WGS) entry which is preliminary data.</text>
</comment>
<evidence type="ECO:0000256" key="3">
    <source>
        <dbReference type="ARBA" id="ARBA00022500"/>
    </source>
</evidence>
<dbReference type="AlphaFoldDB" id="A0A7X1FS52"/>
<organism evidence="8 9">
    <name type="scientific">Novosphingobium flavum</name>
    <dbReference type="NCBI Taxonomy" id="1778672"/>
    <lineage>
        <taxon>Bacteria</taxon>
        <taxon>Pseudomonadati</taxon>
        <taxon>Pseudomonadota</taxon>
        <taxon>Alphaproteobacteria</taxon>
        <taxon>Sphingomonadales</taxon>
        <taxon>Sphingomonadaceae</taxon>
        <taxon>Novosphingobium</taxon>
    </lineage>
</organism>
<proteinExistence type="predicted"/>
<name>A0A7X1FS52_9SPHN</name>
<keyword evidence="8" id="KW-0966">Cell projection</keyword>
<dbReference type="SUPFAM" id="SSF101801">
    <property type="entry name" value="Surface presentation of antigens (SPOA)"/>
    <property type="match status" value="1"/>
</dbReference>
<keyword evidence="8" id="KW-0282">Flagellum</keyword>
<feature type="domain" description="Flagellar motor switch protein FliN-like C-terminal" evidence="7">
    <location>
        <begin position="230"/>
        <end position="293"/>
    </location>
</feature>
<evidence type="ECO:0000313" key="8">
    <source>
        <dbReference type="EMBL" id="MBC2665948.1"/>
    </source>
</evidence>
<keyword evidence="8" id="KW-0969">Cilium</keyword>
<evidence type="ECO:0000256" key="2">
    <source>
        <dbReference type="ARBA" id="ARBA00022475"/>
    </source>
</evidence>
<evidence type="ECO:0000313" key="9">
    <source>
        <dbReference type="Proteomes" id="UP000566813"/>
    </source>
</evidence>
<dbReference type="Pfam" id="PF01052">
    <property type="entry name" value="FliMN_C"/>
    <property type="match status" value="1"/>
</dbReference>
<dbReference type="GO" id="GO:0005886">
    <property type="term" value="C:plasma membrane"/>
    <property type="evidence" value="ECO:0007669"/>
    <property type="project" value="UniProtKB-SubCell"/>
</dbReference>
<dbReference type="InterPro" id="IPR001543">
    <property type="entry name" value="FliN-like_C"/>
</dbReference>
<comment type="subcellular location">
    <subcellularLocation>
        <location evidence="1">Cell membrane</location>
        <topology evidence="1">Peripheral membrane protein</topology>
    </subcellularLocation>
</comment>
<dbReference type="GO" id="GO:0097588">
    <property type="term" value="P:archaeal or bacterial-type flagellum-dependent cell motility"/>
    <property type="evidence" value="ECO:0007669"/>
    <property type="project" value="UniProtKB-KW"/>
</dbReference>
<accession>A0A7X1FS52</accession>
<protein>
    <submittedName>
        <fullName evidence="8">FliM/FliN family flagellar motor switch protein</fullName>
    </submittedName>
</protein>
<keyword evidence="3" id="KW-0145">Chemotaxis</keyword>
<dbReference type="InterPro" id="IPR036429">
    <property type="entry name" value="SpoA-like_sf"/>
</dbReference>
<comment type="function">
    <text evidence="6">FliM is one of three proteins (FliG, FliN, FliM) that forms the rotor-mounted switch complex (C ring), located at the base of the basal body. This complex interacts with the CheY and CheZ chemotaxis proteins, in addition to contacting components of the motor that determine the direction of flagellar rotation.</text>
</comment>
<dbReference type="InterPro" id="IPR028976">
    <property type="entry name" value="CheC-like_sf"/>
</dbReference>
<evidence type="ECO:0000256" key="6">
    <source>
        <dbReference type="ARBA" id="ARBA00025044"/>
    </source>
</evidence>
<dbReference type="Proteomes" id="UP000566813">
    <property type="component" value="Unassembled WGS sequence"/>
</dbReference>
<dbReference type="Gene3D" id="2.30.330.10">
    <property type="entry name" value="SpoA-like"/>
    <property type="match status" value="1"/>
</dbReference>
<evidence type="ECO:0000256" key="1">
    <source>
        <dbReference type="ARBA" id="ARBA00004202"/>
    </source>
</evidence>
<dbReference type="Gene3D" id="3.40.1550.10">
    <property type="entry name" value="CheC-like"/>
    <property type="match status" value="1"/>
</dbReference>
<sequence length="295" mass="31105">MKPELRLKAARPLARHCPELLREAPGPDALVPLLDRAAERFARGFCAALAPLVGGKGTAIKAPPARRTDLDDLTMFSPALAAHSLLAAGPDGLPLMVAFDAAAVLRMVDRTFGGRGEAPSPLPAEFPVSADLFIHRLEALLIEHLGAVLRPGEPGWLAPVRRSPSLADLDPFPRSEPIAAIEFEVTEPSGETWLITFAMPLPTLAAALGSAPRGKPAPRKADPLAAPFAEIDLPLRAVLVEMRMSMSALAALEPGMVVPVAVARQVPLCHGNRTIATGTVGAADDRVALQITRAF</sequence>
<keyword evidence="9" id="KW-1185">Reference proteome</keyword>
<gene>
    <name evidence="8" type="ORF">H7F51_10460</name>
</gene>
<dbReference type="EMBL" id="JACLAW010000007">
    <property type="protein sequence ID" value="MBC2665948.1"/>
    <property type="molecule type" value="Genomic_DNA"/>
</dbReference>
<dbReference type="GO" id="GO:0006935">
    <property type="term" value="P:chemotaxis"/>
    <property type="evidence" value="ECO:0007669"/>
    <property type="project" value="UniProtKB-KW"/>
</dbReference>
<evidence type="ECO:0000259" key="7">
    <source>
        <dbReference type="Pfam" id="PF01052"/>
    </source>
</evidence>
<keyword evidence="4" id="KW-0283">Flagellar rotation</keyword>